<keyword evidence="2" id="KW-0805">Transcription regulation</keyword>
<dbReference type="HOGENOM" id="CLU_037628_6_1_9"/>
<dbReference type="Pfam" id="PF00356">
    <property type="entry name" value="LacI"/>
    <property type="match status" value="1"/>
</dbReference>
<evidence type="ECO:0000256" key="1">
    <source>
        <dbReference type="ARBA" id="ARBA00022491"/>
    </source>
</evidence>
<dbReference type="STRING" id="1508404.JMA_29190"/>
<evidence type="ECO:0000313" key="6">
    <source>
        <dbReference type="EMBL" id="AJD92236.1"/>
    </source>
</evidence>
<keyword evidence="3" id="KW-0238">DNA-binding</keyword>
<organism evidence="6 7">
    <name type="scientific">Jeotgalibacillus malaysiensis</name>
    <dbReference type="NCBI Taxonomy" id="1508404"/>
    <lineage>
        <taxon>Bacteria</taxon>
        <taxon>Bacillati</taxon>
        <taxon>Bacillota</taxon>
        <taxon>Bacilli</taxon>
        <taxon>Bacillales</taxon>
        <taxon>Caryophanaceae</taxon>
        <taxon>Jeotgalibacillus</taxon>
    </lineage>
</organism>
<dbReference type="AlphaFoldDB" id="A0A0B5AQ58"/>
<dbReference type="InterPro" id="IPR046335">
    <property type="entry name" value="LacI/GalR-like_sensor"/>
</dbReference>
<dbReference type="OrthoDB" id="9784962at2"/>
<dbReference type="EMBL" id="CP009416">
    <property type="protein sequence ID" value="AJD92236.1"/>
    <property type="molecule type" value="Genomic_DNA"/>
</dbReference>
<dbReference type="PROSITE" id="PS00356">
    <property type="entry name" value="HTH_LACI_1"/>
    <property type="match status" value="1"/>
</dbReference>
<dbReference type="CDD" id="cd19977">
    <property type="entry name" value="PBP1_EndR-like"/>
    <property type="match status" value="1"/>
</dbReference>
<dbReference type="Gene3D" id="1.10.260.40">
    <property type="entry name" value="lambda repressor-like DNA-binding domains"/>
    <property type="match status" value="1"/>
</dbReference>
<evidence type="ECO:0000256" key="3">
    <source>
        <dbReference type="ARBA" id="ARBA00023125"/>
    </source>
</evidence>
<keyword evidence="7" id="KW-1185">Reference proteome</keyword>
<dbReference type="InterPro" id="IPR010982">
    <property type="entry name" value="Lambda_DNA-bd_dom_sf"/>
</dbReference>
<name>A0A0B5AQ58_9BACL</name>
<feature type="domain" description="HTH lacI-type" evidence="5">
    <location>
        <begin position="5"/>
        <end position="60"/>
    </location>
</feature>
<dbReference type="InterPro" id="IPR000843">
    <property type="entry name" value="HTH_LacI"/>
</dbReference>
<dbReference type="KEGG" id="jeo:JMA_29190"/>
<keyword evidence="1" id="KW-0678">Repressor</keyword>
<dbReference type="CDD" id="cd01392">
    <property type="entry name" value="HTH_LacI"/>
    <property type="match status" value="1"/>
</dbReference>
<dbReference type="Pfam" id="PF13377">
    <property type="entry name" value="Peripla_BP_3"/>
    <property type="match status" value="1"/>
</dbReference>
<proteinExistence type="predicted"/>
<dbReference type="SUPFAM" id="SSF47413">
    <property type="entry name" value="lambda repressor-like DNA-binding domains"/>
    <property type="match status" value="1"/>
</dbReference>
<dbReference type="SMART" id="SM00354">
    <property type="entry name" value="HTH_LACI"/>
    <property type="match status" value="1"/>
</dbReference>
<protein>
    <recommendedName>
        <fullName evidence="5">HTH lacI-type domain-containing protein</fullName>
    </recommendedName>
</protein>
<evidence type="ECO:0000256" key="2">
    <source>
        <dbReference type="ARBA" id="ARBA00023015"/>
    </source>
</evidence>
<dbReference type="Gene3D" id="3.40.50.2300">
    <property type="match status" value="2"/>
</dbReference>
<dbReference type="PROSITE" id="PS50932">
    <property type="entry name" value="HTH_LACI_2"/>
    <property type="match status" value="1"/>
</dbReference>
<gene>
    <name evidence="6" type="ORF">JMA_29190</name>
</gene>
<dbReference type="GO" id="GO:0003700">
    <property type="term" value="F:DNA-binding transcription factor activity"/>
    <property type="evidence" value="ECO:0007669"/>
    <property type="project" value="TreeGrafter"/>
</dbReference>
<keyword evidence="4" id="KW-0804">Transcription</keyword>
<evidence type="ECO:0000256" key="4">
    <source>
        <dbReference type="ARBA" id="ARBA00023163"/>
    </source>
</evidence>
<dbReference type="InterPro" id="IPR028082">
    <property type="entry name" value="Peripla_BP_I"/>
</dbReference>
<dbReference type="GO" id="GO:0000976">
    <property type="term" value="F:transcription cis-regulatory region binding"/>
    <property type="evidence" value="ECO:0007669"/>
    <property type="project" value="TreeGrafter"/>
</dbReference>
<dbReference type="PANTHER" id="PTHR30146:SF148">
    <property type="entry name" value="HTH-TYPE TRANSCRIPTIONAL REPRESSOR PURR-RELATED"/>
    <property type="match status" value="1"/>
</dbReference>
<sequence>MKTRITISDVANHANVSKSTVSQYLNKRFDYMGESTKNRIEEAIKELGYQPNAVARSLKQKSTSTIGVIVANILHAFSTQVIRAIEDYCNEYDFHIIVCNADDDPVKERKYIEMLLAKQVDGLIIFPTTGNVELYQKLVDSDYPLVFLDRNVENVDVPVIQLDNVKASKLAVQHFVEKGYQRIAIMTTSLELGVAPRIERINGFKEAIKEHSLVIRDEYVKGLKVEEVQDGLKKMLSMDEPPEAILASNDLILMEVLKYVKAHSIKVPEELAIIGIDDVSFASVYNPALTTIAQPTFVMGTQAAELLIEKLQNKESKIDPVYRYEPTLISRDSC</sequence>
<dbReference type="Proteomes" id="UP000031449">
    <property type="component" value="Chromosome"/>
</dbReference>
<accession>A0A0B5AQ58</accession>
<evidence type="ECO:0000313" key="7">
    <source>
        <dbReference type="Proteomes" id="UP000031449"/>
    </source>
</evidence>
<dbReference type="PANTHER" id="PTHR30146">
    <property type="entry name" value="LACI-RELATED TRANSCRIPTIONAL REPRESSOR"/>
    <property type="match status" value="1"/>
</dbReference>
<dbReference type="SUPFAM" id="SSF53822">
    <property type="entry name" value="Periplasmic binding protein-like I"/>
    <property type="match status" value="1"/>
</dbReference>
<dbReference type="BioCyc" id="JESP1508404:G14D9-12200-MONOMER"/>
<reference evidence="6 7" key="1">
    <citation type="submission" date="2014-08" db="EMBL/GenBank/DDBJ databases">
        <title>Complete genome of a marine bacteria Jeotgalibacillus malaysiensis.</title>
        <authorList>
            <person name="Yaakop A.S."/>
            <person name="Chan K.-G."/>
            <person name="Goh K.M."/>
        </authorList>
    </citation>
    <scope>NUCLEOTIDE SEQUENCE [LARGE SCALE GENOMIC DNA]</scope>
    <source>
        <strain evidence="6 7">D5</strain>
    </source>
</reference>
<evidence type="ECO:0000259" key="5">
    <source>
        <dbReference type="PROSITE" id="PS50932"/>
    </source>
</evidence>